<dbReference type="Proteomes" id="UP001268542">
    <property type="component" value="Unassembled WGS sequence"/>
</dbReference>
<feature type="chain" id="PRO_5045371796" evidence="3">
    <location>
        <begin position="24"/>
        <end position="315"/>
    </location>
</feature>
<evidence type="ECO:0000313" key="5">
    <source>
        <dbReference type="Proteomes" id="UP001268542"/>
    </source>
</evidence>
<proteinExistence type="predicted"/>
<feature type="compositionally biased region" description="Basic and acidic residues" evidence="2">
    <location>
        <begin position="39"/>
        <end position="54"/>
    </location>
</feature>
<evidence type="ECO:0000256" key="1">
    <source>
        <dbReference type="ARBA" id="ARBA00022801"/>
    </source>
</evidence>
<accession>A0ABU3Q0E4</accession>
<protein>
    <submittedName>
        <fullName evidence="4">Heavy-metal-associated domain-containing protein</fullName>
    </submittedName>
</protein>
<keyword evidence="1" id="KW-0378">Hydrolase</keyword>
<feature type="region of interest" description="Disordered" evidence="2">
    <location>
        <begin position="39"/>
        <end position="65"/>
    </location>
</feature>
<feature type="signal peptide" evidence="3">
    <location>
        <begin position="1"/>
        <end position="23"/>
    </location>
</feature>
<dbReference type="RefSeq" id="WP_315735211.1">
    <property type="nucleotide sequence ID" value="NZ_JAVYII010000009.1"/>
</dbReference>
<reference evidence="4 5" key="1">
    <citation type="submission" date="2023-08" db="EMBL/GenBank/DDBJ databases">
        <title>Nocardioides seae sp. nov., a bacterium isolated from a soil.</title>
        <authorList>
            <person name="Wang X."/>
        </authorList>
    </citation>
    <scope>NUCLEOTIDE SEQUENCE [LARGE SCALE GENOMIC DNA]</scope>
    <source>
        <strain evidence="4 5">YZH12</strain>
    </source>
</reference>
<organism evidence="4 5">
    <name type="scientific">Nocardioides imazamoxiresistens</name>
    <dbReference type="NCBI Taxonomy" id="3231893"/>
    <lineage>
        <taxon>Bacteria</taxon>
        <taxon>Bacillati</taxon>
        <taxon>Actinomycetota</taxon>
        <taxon>Actinomycetes</taxon>
        <taxon>Propionibacteriales</taxon>
        <taxon>Nocardioidaceae</taxon>
        <taxon>Nocardioides</taxon>
    </lineage>
</organism>
<evidence type="ECO:0000313" key="4">
    <source>
        <dbReference type="EMBL" id="MDT9594939.1"/>
    </source>
</evidence>
<name>A0ABU3Q0E4_9ACTN</name>
<keyword evidence="5" id="KW-1185">Reference proteome</keyword>
<dbReference type="EMBL" id="JAVYII010000009">
    <property type="protein sequence ID" value="MDT9594939.1"/>
    <property type="molecule type" value="Genomic_DNA"/>
</dbReference>
<sequence>MNVGTRLALFAAGLVAVFGTAYAAGAVVVPDDAADAWRDASADDEHAGADHADGHGGTGGAGVTPAGLSASQDGFRLDGLSAPTSVGADGVLSFRVLGVDGAAVTAYETVHDEELHLVVVRTDGAHFRHVHPDLDDDGTWSLPWSWPAAGTYRVYVDAAPSDGPALVLGGTLTVAGDLEPVEAAPTRDAVAGEYEVYLAGNLLAGGTSELTAQVRRDGRPVEDLQPYLGALGHLVALRADDLAYLHVHPTGPEPDAGATSGPDVAFEAHVDTVGRYLLYLDLRVDDEVRTFAFVVDAVADEGGSHTEGESHDHEH</sequence>
<dbReference type="PROSITE" id="PS00758">
    <property type="entry name" value="ARGE_DAPE_CPG2_1"/>
    <property type="match status" value="1"/>
</dbReference>
<gene>
    <name evidence="4" type="ORF">RDV89_17755</name>
</gene>
<dbReference type="InterPro" id="IPR001261">
    <property type="entry name" value="ArgE/DapE_CS"/>
</dbReference>
<comment type="caution">
    <text evidence="4">The sequence shown here is derived from an EMBL/GenBank/DDBJ whole genome shotgun (WGS) entry which is preliminary data.</text>
</comment>
<keyword evidence="3" id="KW-0732">Signal</keyword>
<evidence type="ECO:0000256" key="2">
    <source>
        <dbReference type="SAM" id="MobiDB-lite"/>
    </source>
</evidence>
<evidence type="ECO:0000256" key="3">
    <source>
        <dbReference type="SAM" id="SignalP"/>
    </source>
</evidence>